<evidence type="ECO:0000259" key="1">
    <source>
        <dbReference type="Pfam" id="PF01345"/>
    </source>
</evidence>
<feature type="domain" description="DUF11" evidence="1">
    <location>
        <begin position="57"/>
        <end position="106"/>
    </location>
</feature>
<accession>A0A6S6TER2</accession>
<name>A0A6S6TER2_9GAMM</name>
<proteinExistence type="predicted"/>
<dbReference type="NCBIfam" id="TIGR01451">
    <property type="entry name" value="B_ant_repeat"/>
    <property type="match status" value="1"/>
</dbReference>
<dbReference type="Pfam" id="PF01345">
    <property type="entry name" value="DUF11"/>
    <property type="match status" value="1"/>
</dbReference>
<evidence type="ECO:0000313" key="2">
    <source>
        <dbReference type="EMBL" id="CAA6817735.1"/>
    </source>
</evidence>
<dbReference type="InterPro" id="IPR001434">
    <property type="entry name" value="OmcB-like_DUF11"/>
</dbReference>
<dbReference type="InterPro" id="IPR047589">
    <property type="entry name" value="DUF11_rpt"/>
</dbReference>
<gene>
    <name evidence="2" type="ORF">HELGO_WM37558</name>
</gene>
<dbReference type="EMBL" id="CACVAT010000287">
    <property type="protein sequence ID" value="CAA6817735.1"/>
    <property type="molecule type" value="Genomic_DNA"/>
</dbReference>
<reference evidence="2" key="1">
    <citation type="submission" date="2020-01" db="EMBL/GenBank/DDBJ databases">
        <authorList>
            <person name="Meier V. D."/>
            <person name="Meier V D."/>
        </authorList>
    </citation>
    <scope>NUCLEOTIDE SEQUENCE</scope>
    <source>
        <strain evidence="2">HLG_WM_MAG_09</strain>
    </source>
</reference>
<protein>
    <recommendedName>
        <fullName evidence="1">DUF11 domain-containing protein</fullName>
    </recommendedName>
</protein>
<dbReference type="AlphaFoldDB" id="A0A6S6TER2"/>
<organism evidence="2">
    <name type="scientific">uncultured Thiotrichaceae bacterium</name>
    <dbReference type="NCBI Taxonomy" id="298394"/>
    <lineage>
        <taxon>Bacteria</taxon>
        <taxon>Pseudomonadati</taxon>
        <taxon>Pseudomonadota</taxon>
        <taxon>Gammaproteobacteria</taxon>
        <taxon>Thiotrichales</taxon>
        <taxon>Thiotrichaceae</taxon>
        <taxon>environmental samples</taxon>
    </lineage>
</organism>
<sequence>MNFSKVKWLIPGALVVFGISMDFSMAENAGSPVSITSQVNELVQQVDANGQSHWVAVNPDRIVPGDRILYTTNVANNGGQASDNIVITNPVPQHVRYLGNTAQGSNFTIVYSVDGGQQFGQPGQLQVRDASGQVRQAQPAEYTHIRWQYNTALQPAETQKISFQAQLK</sequence>